<dbReference type="EMBL" id="KN836214">
    <property type="protein sequence ID" value="KIK32508.1"/>
    <property type="molecule type" value="Genomic_DNA"/>
</dbReference>
<evidence type="ECO:0000256" key="1">
    <source>
        <dbReference type="SAM" id="MobiDB-lite"/>
    </source>
</evidence>
<name>A0A0D0AKV9_9AGAM</name>
<reference evidence="2 3" key="1">
    <citation type="submission" date="2014-04" db="EMBL/GenBank/DDBJ databases">
        <authorList>
            <consortium name="DOE Joint Genome Institute"/>
            <person name="Kuo A."/>
            <person name="Ruytinx J."/>
            <person name="Rineau F."/>
            <person name="Colpaert J."/>
            <person name="Kohler A."/>
            <person name="Nagy L.G."/>
            <person name="Floudas D."/>
            <person name="Copeland A."/>
            <person name="Barry K.W."/>
            <person name="Cichocki N."/>
            <person name="Veneault-Fourrey C."/>
            <person name="LaButti K."/>
            <person name="Lindquist E.A."/>
            <person name="Lipzen A."/>
            <person name="Lundell T."/>
            <person name="Morin E."/>
            <person name="Murat C."/>
            <person name="Sun H."/>
            <person name="Tunlid A."/>
            <person name="Henrissat B."/>
            <person name="Grigoriev I.V."/>
            <person name="Hibbett D.S."/>
            <person name="Martin F."/>
            <person name="Nordberg H.P."/>
            <person name="Cantor M.N."/>
            <person name="Hua S.X."/>
        </authorList>
    </citation>
    <scope>NUCLEOTIDE SEQUENCE [LARGE SCALE GENOMIC DNA]</scope>
    <source>
        <strain evidence="2 3">UH-Slu-Lm8-n1</strain>
    </source>
</reference>
<gene>
    <name evidence="2" type="ORF">CY34DRAFT_19003</name>
</gene>
<sequence length="229" mass="26306">MLPRFRPVYADYIMYEQHHHEFMNQPRARAALLHGGLIWRLALHSLGFDVLPSVLDGISPEAVPFDLMISINDQTYFDDELSEEEINFMCRTYYVQTNDGNMEIASWWPRPQAWVVSGLNVGFWSSRCESWFQSHLDNIRLGVSRERHKLTNDANGPMTGAQWKRSLKFNPGTNKMMKNVEAACCSFLATTASEMIVITTREWAMIQPEDSEGDVEDSTGEEESDEDED</sequence>
<dbReference type="OrthoDB" id="2658589at2759"/>
<dbReference type="Proteomes" id="UP000054485">
    <property type="component" value="Unassembled WGS sequence"/>
</dbReference>
<organism evidence="2 3">
    <name type="scientific">Suillus luteus UH-Slu-Lm8-n1</name>
    <dbReference type="NCBI Taxonomy" id="930992"/>
    <lineage>
        <taxon>Eukaryota</taxon>
        <taxon>Fungi</taxon>
        <taxon>Dikarya</taxon>
        <taxon>Basidiomycota</taxon>
        <taxon>Agaricomycotina</taxon>
        <taxon>Agaricomycetes</taxon>
        <taxon>Agaricomycetidae</taxon>
        <taxon>Boletales</taxon>
        <taxon>Suillineae</taxon>
        <taxon>Suillaceae</taxon>
        <taxon>Suillus</taxon>
    </lineage>
</organism>
<feature type="compositionally biased region" description="Acidic residues" evidence="1">
    <location>
        <begin position="209"/>
        <end position="229"/>
    </location>
</feature>
<evidence type="ECO:0000313" key="3">
    <source>
        <dbReference type="Proteomes" id="UP000054485"/>
    </source>
</evidence>
<proteinExistence type="predicted"/>
<dbReference type="AlphaFoldDB" id="A0A0D0AKV9"/>
<reference evidence="3" key="2">
    <citation type="submission" date="2015-01" db="EMBL/GenBank/DDBJ databases">
        <title>Evolutionary Origins and Diversification of the Mycorrhizal Mutualists.</title>
        <authorList>
            <consortium name="DOE Joint Genome Institute"/>
            <consortium name="Mycorrhizal Genomics Consortium"/>
            <person name="Kohler A."/>
            <person name="Kuo A."/>
            <person name="Nagy L.G."/>
            <person name="Floudas D."/>
            <person name="Copeland A."/>
            <person name="Barry K.W."/>
            <person name="Cichocki N."/>
            <person name="Veneault-Fourrey C."/>
            <person name="LaButti K."/>
            <person name="Lindquist E.A."/>
            <person name="Lipzen A."/>
            <person name="Lundell T."/>
            <person name="Morin E."/>
            <person name="Murat C."/>
            <person name="Riley R."/>
            <person name="Ohm R."/>
            <person name="Sun H."/>
            <person name="Tunlid A."/>
            <person name="Henrissat B."/>
            <person name="Grigoriev I.V."/>
            <person name="Hibbett D.S."/>
            <person name="Martin F."/>
        </authorList>
    </citation>
    <scope>NUCLEOTIDE SEQUENCE [LARGE SCALE GENOMIC DNA]</scope>
    <source>
        <strain evidence="3">UH-Slu-Lm8-n1</strain>
    </source>
</reference>
<dbReference type="InParanoid" id="A0A0D0AKV9"/>
<dbReference type="HOGENOM" id="CLU_105533_0_0_1"/>
<protein>
    <submittedName>
        <fullName evidence="2">Uncharacterized protein</fullName>
    </submittedName>
</protein>
<evidence type="ECO:0000313" key="2">
    <source>
        <dbReference type="EMBL" id="KIK32508.1"/>
    </source>
</evidence>
<accession>A0A0D0AKV9</accession>
<feature type="region of interest" description="Disordered" evidence="1">
    <location>
        <begin position="205"/>
        <end position="229"/>
    </location>
</feature>
<keyword evidence="3" id="KW-1185">Reference proteome</keyword>